<feature type="transmembrane region" description="Helical" evidence="2">
    <location>
        <begin position="40"/>
        <end position="61"/>
    </location>
</feature>
<keyword evidence="2" id="KW-1133">Transmembrane helix</keyword>
<protein>
    <submittedName>
        <fullName evidence="3">Uncharacterized protein</fullName>
    </submittedName>
</protein>
<dbReference type="OrthoDB" id="4760555at2"/>
<gene>
    <name evidence="3" type="ORF">F0L68_19070</name>
</gene>
<keyword evidence="2" id="KW-0812">Transmembrane</keyword>
<evidence type="ECO:0000256" key="1">
    <source>
        <dbReference type="SAM" id="MobiDB-lite"/>
    </source>
</evidence>
<keyword evidence="4" id="KW-1185">Reference proteome</keyword>
<name>A0A5B2XDQ0_9PSEU</name>
<proteinExistence type="predicted"/>
<sequence>MTRTEDDLRAILAAEQDVPAAEPVMARVRHGIVRRRRRRMASVAVAAAVVVGLVATLPWLLSSSRRAEPAGPHGVAPTTIATSAPSRPPSVGNTMDGVRPTRPAFSFTVQFVDTPELTVKPVGVSPAVQWMTVYTSSTSWADVAVYEPGAFDPSWYLGGYAYTLGHGQGFYREEPWPGMPGINQGVLAWEYRPGAWATVHGESGFPASLAKLAEKVSFGQPTPYRVPFQLDHLPEGLRPNYVGQFPGRNGTLVAFDRPGLRADGPDTEPLLLGVVATKDGGAAFSLDAVIGGPIGGRKLTVENAATTMDSRRGAAVTVGKRDWTADEVHAEFERLNAALTMADQTKPDSWPEAAQAIGGR</sequence>
<feature type="region of interest" description="Disordered" evidence="1">
    <location>
        <begin position="67"/>
        <end position="96"/>
    </location>
</feature>
<dbReference type="Proteomes" id="UP000323454">
    <property type="component" value="Unassembled WGS sequence"/>
</dbReference>
<evidence type="ECO:0000256" key="2">
    <source>
        <dbReference type="SAM" id="Phobius"/>
    </source>
</evidence>
<dbReference type="EMBL" id="VUOB01000033">
    <property type="protein sequence ID" value="KAA2260912.1"/>
    <property type="molecule type" value="Genomic_DNA"/>
</dbReference>
<reference evidence="3 4" key="2">
    <citation type="submission" date="2019-09" db="EMBL/GenBank/DDBJ databases">
        <authorList>
            <person name="Jin C."/>
        </authorList>
    </citation>
    <scope>NUCLEOTIDE SEQUENCE [LARGE SCALE GENOMIC DNA]</scope>
    <source>
        <strain evidence="3 4">AN110305</strain>
    </source>
</reference>
<keyword evidence="2" id="KW-0472">Membrane</keyword>
<dbReference type="RefSeq" id="WP_149850962.1">
    <property type="nucleotide sequence ID" value="NZ_VUOB01000033.1"/>
</dbReference>
<organism evidence="3 4">
    <name type="scientific">Solihabitans fulvus</name>
    <dbReference type="NCBI Taxonomy" id="1892852"/>
    <lineage>
        <taxon>Bacteria</taxon>
        <taxon>Bacillati</taxon>
        <taxon>Actinomycetota</taxon>
        <taxon>Actinomycetes</taxon>
        <taxon>Pseudonocardiales</taxon>
        <taxon>Pseudonocardiaceae</taxon>
        <taxon>Solihabitans</taxon>
    </lineage>
</organism>
<evidence type="ECO:0000313" key="3">
    <source>
        <dbReference type="EMBL" id="KAA2260912.1"/>
    </source>
</evidence>
<evidence type="ECO:0000313" key="4">
    <source>
        <dbReference type="Proteomes" id="UP000323454"/>
    </source>
</evidence>
<dbReference type="AlphaFoldDB" id="A0A5B2XDQ0"/>
<reference evidence="3 4" key="1">
    <citation type="submission" date="2019-09" db="EMBL/GenBank/DDBJ databases">
        <title>Goodfellowia gen. nov., a new genus of the Pseudonocardineae related to Actinoalloteichus, containing Goodfellowia coeruleoviolacea gen. nov., comb. nov. gen. nov., comb. nov.</title>
        <authorList>
            <person name="Labeda D."/>
        </authorList>
    </citation>
    <scope>NUCLEOTIDE SEQUENCE [LARGE SCALE GENOMIC DNA]</scope>
    <source>
        <strain evidence="3 4">AN110305</strain>
    </source>
</reference>
<accession>A0A5B2XDQ0</accession>
<comment type="caution">
    <text evidence="3">The sequence shown here is derived from an EMBL/GenBank/DDBJ whole genome shotgun (WGS) entry which is preliminary data.</text>
</comment>